<dbReference type="SUPFAM" id="SSF69360">
    <property type="entry name" value="Cell wall binding repeat"/>
    <property type="match status" value="1"/>
</dbReference>
<dbReference type="EMBL" id="JAKFFV010000004">
    <property type="protein sequence ID" value="MCF2498236.1"/>
    <property type="molecule type" value="Genomic_DNA"/>
</dbReference>
<protein>
    <submittedName>
        <fullName evidence="3">WG repeat-containing protein</fullName>
    </submittedName>
</protein>
<dbReference type="Pfam" id="PF14903">
    <property type="entry name" value="WG_beta_rep"/>
    <property type="match status" value="3"/>
</dbReference>
<comment type="caution">
    <text evidence="3">The sequence shown here is derived from an EMBL/GenBank/DDBJ whole genome shotgun (WGS) entry which is preliminary data.</text>
</comment>
<accession>A0A9X1U0G4</accession>
<feature type="chain" id="PRO_5040785438" evidence="2">
    <location>
        <begin position="24"/>
        <end position="445"/>
    </location>
</feature>
<sequence>MFQKAVSWVLFICFAAFFQGAFGQSVPVPGKPWLSEYNVYKEYKGLYVVKKITIPCRAYETFLVDNNGKKLTPAYRDIGEFSGDLAEFVPMELDEEKLGRHGFINRRGEVVIQPVYVSTDKFYEGKTWVIYRAGKQYGLSYIDSTGKEIYKVPIQYFRKDFLISAAKVDMICNQDTREDILWWKGRNYFILNWNFSPFIEKEVKSSKYIYHFLYEGKYGIIDNKMILRVPVSLDDIDPEYKFSGQGMERVKYGDKFGYINVFTGELITDFLYTDTRKPTSGLFWVKKNNKWGCIDKTGKTRIPFLYDEATGFTSEDRSAVAINGKFGHIDKNGKIRTPLKYDFASYFNRGISMVRINDKYGYIDINDRYIIEPIYDEALPFDKETTVVERLWLRFELSMKGEEKFIGFSYKLNAIFILIGLVLFVYINSFIFKRVQQARLRKKNS</sequence>
<evidence type="ECO:0000256" key="1">
    <source>
        <dbReference type="SAM" id="Phobius"/>
    </source>
</evidence>
<evidence type="ECO:0000256" key="2">
    <source>
        <dbReference type="SAM" id="SignalP"/>
    </source>
</evidence>
<name>A0A9X1U0G4_9BACT</name>
<evidence type="ECO:0000313" key="3">
    <source>
        <dbReference type="EMBL" id="MCF2498236.1"/>
    </source>
</evidence>
<dbReference type="PANTHER" id="PTHR37841:SF1">
    <property type="entry name" value="DUF3298 DOMAIN-CONTAINING PROTEIN"/>
    <property type="match status" value="1"/>
</dbReference>
<keyword evidence="2" id="KW-0732">Signal</keyword>
<organism evidence="3 4">
    <name type="scientific">Dyadobacter chenhuakuii</name>
    <dbReference type="NCBI Taxonomy" id="2909339"/>
    <lineage>
        <taxon>Bacteria</taxon>
        <taxon>Pseudomonadati</taxon>
        <taxon>Bacteroidota</taxon>
        <taxon>Cytophagia</taxon>
        <taxon>Cytophagales</taxon>
        <taxon>Spirosomataceae</taxon>
        <taxon>Dyadobacter</taxon>
    </lineage>
</organism>
<proteinExistence type="predicted"/>
<feature type="signal peptide" evidence="2">
    <location>
        <begin position="1"/>
        <end position="23"/>
    </location>
</feature>
<dbReference type="PANTHER" id="PTHR37841">
    <property type="entry name" value="GLR2918 PROTEIN"/>
    <property type="match status" value="1"/>
</dbReference>
<dbReference type="InterPro" id="IPR032774">
    <property type="entry name" value="WG_beta_rep"/>
</dbReference>
<evidence type="ECO:0000313" key="4">
    <source>
        <dbReference type="Proteomes" id="UP001139411"/>
    </source>
</evidence>
<keyword evidence="1" id="KW-0472">Membrane</keyword>
<dbReference type="AlphaFoldDB" id="A0A9X1U0G4"/>
<dbReference type="RefSeq" id="WP_235177394.1">
    <property type="nucleotide sequence ID" value="NZ_JAKFFV010000004.1"/>
</dbReference>
<keyword evidence="1" id="KW-1133">Transmembrane helix</keyword>
<keyword evidence="1" id="KW-0812">Transmembrane</keyword>
<gene>
    <name evidence="3" type="ORF">L0661_07965</name>
</gene>
<feature type="transmembrane region" description="Helical" evidence="1">
    <location>
        <begin position="412"/>
        <end position="432"/>
    </location>
</feature>
<dbReference type="Proteomes" id="UP001139411">
    <property type="component" value="Unassembled WGS sequence"/>
</dbReference>
<reference evidence="3" key="1">
    <citation type="submission" date="2022-01" db="EMBL/GenBank/DDBJ databases">
        <title>Novel species in genus Dyadobacter.</title>
        <authorList>
            <person name="Ma C."/>
        </authorList>
    </citation>
    <scope>NUCLEOTIDE SEQUENCE</scope>
    <source>
        <strain evidence="3">CY357</strain>
    </source>
</reference>